<dbReference type="Gene3D" id="2.60.40.1180">
    <property type="entry name" value="Golgi alpha-mannosidase II"/>
    <property type="match status" value="1"/>
</dbReference>
<evidence type="ECO:0000313" key="6">
    <source>
        <dbReference type="EMBL" id="PKZ66561.1"/>
    </source>
</evidence>
<dbReference type="InterPro" id="IPR044505">
    <property type="entry name" value="GlgX_Isoamylase_N_E_set"/>
</dbReference>
<dbReference type="InterPro" id="IPR013783">
    <property type="entry name" value="Ig-like_fold"/>
</dbReference>
<feature type="compositionally biased region" description="Acidic residues" evidence="4">
    <location>
        <begin position="201"/>
        <end position="213"/>
    </location>
</feature>
<dbReference type="Gene3D" id="3.20.20.80">
    <property type="entry name" value="Glycosidases"/>
    <property type="match status" value="1"/>
</dbReference>
<feature type="compositionally biased region" description="Low complexity" evidence="4">
    <location>
        <begin position="230"/>
        <end position="242"/>
    </location>
</feature>
<sequence length="874" mass="96022">MTSPKAGKTEPPAPGAQPGDPGSTADPHSSADPSSSGEPREPSLDTTSTTAAPPSGDITSEPVPMPSDPIQAEALVHPEPAPIPVWPGTPYPLGATYDGVGTNFSLFSEVAEAVELCLIDREGHERRIRLEEVDGYCWHCYLPNVGPGQFYGFRVYGPYDPSQGLRCDPSKLLLDPYGKAFHGDFDGDASLFSYPLPSPPEADDEPAADDSGDEASATVTDAAGDTGPEADGAGDADTSAPDDAADPDADNTDADNTDEVPPAETGQDDNGAAPSAEDNAQTAGDEPVNEMPQLDSLGHTMVSVVINPYFDWQNDRSPNRPYHQTVIYEAHVKGMTATHPDIPEYLRGTYAGLCHPVIIDHLKELGITAIELMPVHQFMQDFVLRDQGLRNYWGYNTFGFLAPHIEYSSNPDQPASAVTEFKAMVREFHNAGIEVILDVVYNHTAEGNHLGPTVSFRGIDNAAYYRLVDGEPEMYMDYTGTGNSLNGRHPHTLQLIMDSLRYWILEMHVDGFRFDLASTLARELHDVDRLSAFFDLVQQDPVVSQVKLIAEPWDIGEGGYQVGNFPPLWTEWNGKYRDTVRDYWRGEPSTLGEFASRLTGSSDLYEATGRRPLASINFVIAHDGFTLRDLVSYNEKHNMANGEDNRDGESHNRSWNCGVEGPTDDPEINALRARQQRNILATLFLSQGTPMLAHGDEIGRTQQGNNNVYCQDSELSWMDWTLAEENADLLEFTRKAIALRTRHPVFRRRKFFGGKPIRWGDQALDIAWLTPAGQEMTAEDWDSGFGKSLAVFLNGNGLGEKDERGELVVDDSFFICFNAHYEDLDFTLPPNWYGNEWVGELDTTHPVGETELTAASGESVTVGARSVLVLRKTA</sequence>
<dbReference type="Proteomes" id="UP000234662">
    <property type="component" value="Unassembled WGS sequence"/>
</dbReference>
<dbReference type="NCBIfam" id="TIGR02100">
    <property type="entry name" value="glgX_debranch"/>
    <property type="match status" value="1"/>
</dbReference>
<dbReference type="CDD" id="cd02856">
    <property type="entry name" value="E_set_GDE_Isoamylase_N"/>
    <property type="match status" value="1"/>
</dbReference>
<dbReference type="Pfam" id="PF02922">
    <property type="entry name" value="CBM_48"/>
    <property type="match status" value="1"/>
</dbReference>
<dbReference type="GO" id="GO:0004135">
    <property type="term" value="F:amylo-alpha-1,6-glucosidase activity"/>
    <property type="evidence" value="ECO:0007669"/>
    <property type="project" value="InterPro"/>
</dbReference>
<feature type="compositionally biased region" description="Acidic residues" evidence="4">
    <location>
        <begin position="243"/>
        <end position="258"/>
    </location>
</feature>
<comment type="caution">
    <text evidence="6">The sequence shown here is derived from an EMBL/GenBank/DDBJ whole genome shotgun (WGS) entry which is preliminary data.</text>
</comment>
<feature type="compositionally biased region" description="Basic and acidic residues" evidence="4">
    <location>
        <begin position="638"/>
        <end position="652"/>
    </location>
</feature>
<gene>
    <name evidence="6" type="primary">glgX</name>
    <name evidence="6" type="ORF">CYJ73_06645</name>
</gene>
<accession>A0A2I1RBN2</accession>
<keyword evidence="3" id="KW-0326">Glycosidase</keyword>
<feature type="region of interest" description="Disordered" evidence="4">
    <location>
        <begin position="191"/>
        <end position="293"/>
    </location>
</feature>
<feature type="region of interest" description="Disordered" evidence="4">
    <location>
        <begin position="638"/>
        <end position="666"/>
    </location>
</feature>
<dbReference type="Gene3D" id="2.60.40.10">
    <property type="entry name" value="Immunoglobulins"/>
    <property type="match status" value="1"/>
</dbReference>
<comment type="similarity">
    <text evidence="1">Belongs to the glycosyl hydrolase 13 family.</text>
</comment>
<dbReference type="Pfam" id="PF00128">
    <property type="entry name" value="Alpha-amylase"/>
    <property type="match status" value="2"/>
</dbReference>
<dbReference type="InterPro" id="IPR011837">
    <property type="entry name" value="Glycogen_debranch_GlgX"/>
</dbReference>
<name>A0A2I1RBN2_9ACTN</name>
<feature type="region of interest" description="Disordered" evidence="4">
    <location>
        <begin position="1"/>
        <end position="69"/>
    </location>
</feature>
<evidence type="ECO:0000313" key="7">
    <source>
        <dbReference type="Proteomes" id="UP000234662"/>
    </source>
</evidence>
<evidence type="ECO:0000256" key="2">
    <source>
        <dbReference type="ARBA" id="ARBA00022801"/>
    </source>
</evidence>
<dbReference type="InterPro" id="IPR017853">
    <property type="entry name" value="GH"/>
</dbReference>
<evidence type="ECO:0000256" key="1">
    <source>
        <dbReference type="ARBA" id="ARBA00008061"/>
    </source>
</evidence>
<dbReference type="InterPro" id="IPR013780">
    <property type="entry name" value="Glyco_hydro_b"/>
</dbReference>
<dbReference type="SUPFAM" id="SSF51445">
    <property type="entry name" value="(Trans)glycosidases"/>
    <property type="match status" value="1"/>
</dbReference>
<dbReference type="SMART" id="SM00642">
    <property type="entry name" value="Aamy"/>
    <property type="match status" value="1"/>
</dbReference>
<evidence type="ECO:0000256" key="4">
    <source>
        <dbReference type="SAM" id="MobiDB-lite"/>
    </source>
</evidence>
<dbReference type="SUPFAM" id="SSF51011">
    <property type="entry name" value="Glycosyl hydrolase domain"/>
    <property type="match status" value="1"/>
</dbReference>
<organism evidence="6 7">
    <name type="scientific">Gordonia terrae</name>
    <dbReference type="NCBI Taxonomy" id="2055"/>
    <lineage>
        <taxon>Bacteria</taxon>
        <taxon>Bacillati</taxon>
        <taxon>Actinomycetota</taxon>
        <taxon>Actinomycetes</taxon>
        <taxon>Mycobacteriales</taxon>
        <taxon>Gordoniaceae</taxon>
        <taxon>Gordonia</taxon>
    </lineage>
</organism>
<dbReference type="InterPro" id="IPR014756">
    <property type="entry name" value="Ig_E-set"/>
</dbReference>
<dbReference type="PANTHER" id="PTHR43002">
    <property type="entry name" value="GLYCOGEN DEBRANCHING ENZYME"/>
    <property type="match status" value="1"/>
</dbReference>
<dbReference type="AlphaFoldDB" id="A0A2I1RBN2"/>
<dbReference type="InterPro" id="IPR004193">
    <property type="entry name" value="Glyco_hydro_13_N"/>
</dbReference>
<reference evidence="6 7" key="1">
    <citation type="submission" date="2017-12" db="EMBL/GenBank/DDBJ databases">
        <title>Phylogenetic diversity of female urinary microbiome.</title>
        <authorList>
            <person name="Thomas-White K."/>
            <person name="Wolfe A.J."/>
        </authorList>
    </citation>
    <scope>NUCLEOTIDE SEQUENCE [LARGE SCALE GENOMIC DNA]</scope>
    <source>
        <strain evidence="6 7">UMB0777</strain>
    </source>
</reference>
<feature type="domain" description="Glycosyl hydrolase family 13 catalytic" evidence="5">
    <location>
        <begin position="329"/>
        <end position="740"/>
    </location>
</feature>
<dbReference type="InterPro" id="IPR006047">
    <property type="entry name" value="GH13_cat_dom"/>
</dbReference>
<dbReference type="EMBL" id="PKJC01000003">
    <property type="protein sequence ID" value="PKZ66561.1"/>
    <property type="molecule type" value="Genomic_DNA"/>
</dbReference>
<dbReference type="GO" id="GO:0005980">
    <property type="term" value="P:glycogen catabolic process"/>
    <property type="evidence" value="ECO:0007669"/>
    <property type="project" value="InterPro"/>
</dbReference>
<keyword evidence="2" id="KW-0378">Hydrolase</keyword>
<dbReference type="CDD" id="cd11326">
    <property type="entry name" value="AmyAc_Glg_debranch"/>
    <property type="match status" value="1"/>
</dbReference>
<evidence type="ECO:0000256" key="3">
    <source>
        <dbReference type="ARBA" id="ARBA00023295"/>
    </source>
</evidence>
<protein>
    <submittedName>
        <fullName evidence="6">Glycogen debranching enzyme GlgX</fullName>
    </submittedName>
</protein>
<evidence type="ECO:0000259" key="5">
    <source>
        <dbReference type="SMART" id="SM00642"/>
    </source>
</evidence>
<proteinExistence type="inferred from homology"/>
<feature type="compositionally biased region" description="Low complexity" evidence="4">
    <location>
        <begin position="16"/>
        <end position="36"/>
    </location>
</feature>
<dbReference type="SUPFAM" id="SSF81296">
    <property type="entry name" value="E set domains"/>
    <property type="match status" value="1"/>
</dbReference>
<dbReference type="STRING" id="2055.BCM27_15260"/>